<dbReference type="PANTHER" id="PTHR45754">
    <property type="entry name" value="METHYLENETETRAHYDROFOLATE REDUCTASE"/>
    <property type="match status" value="1"/>
</dbReference>
<dbReference type="EMBL" id="CP011546">
    <property type="protein sequence ID" value="AKK10062.1"/>
    <property type="molecule type" value="Genomic_DNA"/>
</dbReference>
<dbReference type="RefSeq" id="WP_047258725.1">
    <property type="nucleotide sequence ID" value="NZ_CP011546.1"/>
</dbReference>
<reference evidence="11" key="2">
    <citation type="submission" date="2015-05" db="EMBL/GenBank/DDBJ databases">
        <title>Complete genome sequence of Corynebacterium uterequi DSM 45634, isolated from the uterus of a maiden mare.</title>
        <authorList>
            <person name="Ruckert C."/>
            <person name="Albersmeier A."/>
            <person name="Winkler A."/>
            <person name="Tauch A."/>
        </authorList>
    </citation>
    <scope>NUCLEOTIDE SEQUENCE [LARGE SCALE GENOMIC DNA]</scope>
    <source>
        <strain evidence="11">DSM 45634</strain>
    </source>
</reference>
<sequence length="337" mass="35902">MSFRSQAAPRWSASAPVDSGEPATHHDTVDRIALSFEIIPPRWGNETDVAALDHLLAELAVYYPDYVCVTSSQRSGWLDGTAALIERITATTRMRPVAHLACTTGPAEELTRGVNRLIDAGVRGILALRGDLPAGQDRLPAGYLPYATDLVRVIRAVEARQAARFAAGSLAVGVACYPLGHAESPTPEQDFDVLLTKQRLGATFAITQLFFDAGDYLSFVRKARLAGVTIPLIPGIMPMTSVARLERMGRLAGIAVPERLRRTLSEAAEISPAAEHEAGLRATVDLARACLAGGAGGLHLYTHNDAELTHELLARIGVMPGVSHYDALAGVALPTAC</sequence>
<dbReference type="Pfam" id="PF02219">
    <property type="entry name" value="MTHFR"/>
    <property type="match status" value="1"/>
</dbReference>
<proteinExistence type="inferred from homology"/>
<dbReference type="GO" id="GO:0009086">
    <property type="term" value="P:methionine biosynthetic process"/>
    <property type="evidence" value="ECO:0007669"/>
    <property type="project" value="TreeGrafter"/>
</dbReference>
<evidence type="ECO:0000256" key="6">
    <source>
        <dbReference type="ARBA" id="ARBA00023002"/>
    </source>
</evidence>
<dbReference type="Proteomes" id="UP000035548">
    <property type="component" value="Chromosome"/>
</dbReference>
<protein>
    <recommendedName>
        <fullName evidence="8">Methylenetetrahydrofolate reductase</fullName>
    </recommendedName>
</protein>
<dbReference type="PATRIC" id="fig|1072256.5.peg.30"/>
<evidence type="ECO:0000256" key="8">
    <source>
        <dbReference type="RuleBase" id="RU003862"/>
    </source>
</evidence>
<comment type="pathway">
    <text evidence="2 8">One-carbon metabolism; tetrahydrofolate interconversion.</text>
</comment>
<keyword evidence="6 8" id="KW-0560">Oxidoreductase</keyword>
<comment type="cofactor">
    <cofactor evidence="1 8">
        <name>FAD</name>
        <dbReference type="ChEBI" id="CHEBI:57692"/>
    </cofactor>
</comment>
<dbReference type="KEGG" id="cut:CUTER_00160"/>
<dbReference type="GO" id="GO:0005829">
    <property type="term" value="C:cytosol"/>
    <property type="evidence" value="ECO:0007669"/>
    <property type="project" value="TreeGrafter"/>
</dbReference>
<comment type="catalytic activity">
    <reaction evidence="7">
        <text>(6S)-5-methyl-5,6,7,8-tetrahydrofolate + NAD(+) = (6R)-5,10-methylene-5,6,7,8-tetrahydrofolate + NADH + H(+)</text>
        <dbReference type="Rhea" id="RHEA:19821"/>
        <dbReference type="ChEBI" id="CHEBI:15378"/>
        <dbReference type="ChEBI" id="CHEBI:15636"/>
        <dbReference type="ChEBI" id="CHEBI:18608"/>
        <dbReference type="ChEBI" id="CHEBI:57540"/>
        <dbReference type="ChEBI" id="CHEBI:57945"/>
        <dbReference type="EC" id="1.5.1.54"/>
    </reaction>
    <physiologicalReaction direction="right-to-left" evidence="7">
        <dbReference type="Rhea" id="RHEA:19823"/>
    </physiologicalReaction>
</comment>
<evidence type="ECO:0000313" key="10">
    <source>
        <dbReference type="EMBL" id="AKK10062.1"/>
    </source>
</evidence>
<dbReference type="SUPFAM" id="SSF51730">
    <property type="entry name" value="FAD-linked oxidoreductase"/>
    <property type="match status" value="1"/>
</dbReference>
<evidence type="ECO:0000256" key="5">
    <source>
        <dbReference type="ARBA" id="ARBA00022827"/>
    </source>
</evidence>
<feature type="region of interest" description="Disordered" evidence="9">
    <location>
        <begin position="1"/>
        <end position="24"/>
    </location>
</feature>
<keyword evidence="11" id="KW-1185">Reference proteome</keyword>
<dbReference type="GO" id="GO:0035999">
    <property type="term" value="P:tetrahydrofolate interconversion"/>
    <property type="evidence" value="ECO:0007669"/>
    <property type="project" value="UniProtKB-UniPathway"/>
</dbReference>
<dbReference type="CDD" id="cd00537">
    <property type="entry name" value="MTHFR"/>
    <property type="match status" value="1"/>
</dbReference>
<dbReference type="Gene3D" id="3.20.20.220">
    <property type="match status" value="1"/>
</dbReference>
<accession>A0A0G3HFW9</accession>
<dbReference type="STRING" id="1072256.CUTER_00160"/>
<evidence type="ECO:0000256" key="2">
    <source>
        <dbReference type="ARBA" id="ARBA00004777"/>
    </source>
</evidence>
<evidence type="ECO:0000256" key="1">
    <source>
        <dbReference type="ARBA" id="ARBA00001974"/>
    </source>
</evidence>
<dbReference type="InterPro" id="IPR003171">
    <property type="entry name" value="Mehydrof_redctse-like"/>
</dbReference>
<dbReference type="OrthoDB" id="9812555at2"/>
<keyword evidence="5 8" id="KW-0274">FAD</keyword>
<evidence type="ECO:0000256" key="4">
    <source>
        <dbReference type="ARBA" id="ARBA00022630"/>
    </source>
</evidence>
<name>A0A0G3HFW9_9CORY</name>
<dbReference type="GO" id="GO:0106312">
    <property type="term" value="F:methylenetetrahydrofolate reductase (NADH) activity"/>
    <property type="evidence" value="ECO:0007669"/>
    <property type="project" value="UniProtKB-EC"/>
</dbReference>
<dbReference type="GO" id="GO:0071949">
    <property type="term" value="F:FAD binding"/>
    <property type="evidence" value="ECO:0007669"/>
    <property type="project" value="TreeGrafter"/>
</dbReference>
<dbReference type="AlphaFoldDB" id="A0A0G3HFW9"/>
<dbReference type="PANTHER" id="PTHR45754:SF3">
    <property type="entry name" value="METHYLENETETRAHYDROFOLATE REDUCTASE (NADPH)"/>
    <property type="match status" value="1"/>
</dbReference>
<evidence type="ECO:0000256" key="3">
    <source>
        <dbReference type="ARBA" id="ARBA00006743"/>
    </source>
</evidence>
<comment type="similarity">
    <text evidence="3 8">Belongs to the methylenetetrahydrofolate reductase family.</text>
</comment>
<dbReference type="InterPro" id="IPR029041">
    <property type="entry name" value="FAD-linked_oxidoreductase-like"/>
</dbReference>
<organism evidence="10 11">
    <name type="scientific">Corynebacterium uterequi</name>
    <dbReference type="NCBI Taxonomy" id="1072256"/>
    <lineage>
        <taxon>Bacteria</taxon>
        <taxon>Bacillati</taxon>
        <taxon>Actinomycetota</taxon>
        <taxon>Actinomycetes</taxon>
        <taxon>Mycobacteriales</taxon>
        <taxon>Corynebacteriaceae</taxon>
        <taxon>Corynebacterium</taxon>
    </lineage>
</organism>
<dbReference type="UniPathway" id="UPA00193"/>
<evidence type="ECO:0000256" key="7">
    <source>
        <dbReference type="ARBA" id="ARBA00048628"/>
    </source>
</evidence>
<evidence type="ECO:0000313" key="11">
    <source>
        <dbReference type="Proteomes" id="UP000035548"/>
    </source>
</evidence>
<gene>
    <name evidence="10" type="primary">metF</name>
    <name evidence="10" type="ORF">CUTER_00160</name>
</gene>
<evidence type="ECO:0000256" key="9">
    <source>
        <dbReference type="SAM" id="MobiDB-lite"/>
    </source>
</evidence>
<keyword evidence="4 8" id="KW-0285">Flavoprotein</keyword>
<reference evidence="10 11" key="1">
    <citation type="journal article" date="2015" name="Genome Announc.">
        <title>Virulence Factor Genes Detected in the Complete Genome Sequence of Corynebacterium uterequi DSM 45634, Isolated from the Uterus of a Maiden Mare.</title>
        <authorList>
            <person name="Ruckert C."/>
            <person name="Kriete M."/>
            <person name="Jaenicke S."/>
            <person name="Winkler A."/>
            <person name="Tauch A."/>
        </authorList>
    </citation>
    <scope>NUCLEOTIDE SEQUENCE [LARGE SCALE GENOMIC DNA]</scope>
    <source>
        <strain evidence="10 11">DSM 45634</strain>
    </source>
</reference>